<organism evidence="1 2">
    <name type="scientific">Mesorhizobium japonicum</name>
    <dbReference type="NCBI Taxonomy" id="2066070"/>
    <lineage>
        <taxon>Bacteria</taxon>
        <taxon>Pseudomonadati</taxon>
        <taxon>Pseudomonadota</taxon>
        <taxon>Alphaproteobacteria</taxon>
        <taxon>Hyphomicrobiales</taxon>
        <taxon>Phyllobacteriaceae</taxon>
        <taxon>Mesorhizobium</taxon>
    </lineage>
</organism>
<evidence type="ECO:0000313" key="1">
    <source>
        <dbReference type="EMBL" id="RNJ41361.1"/>
    </source>
</evidence>
<reference evidence="1 2" key="1">
    <citation type="journal article" date="2018" name="Mol. Plant Microbe Interact.">
        <title>Taxonomically Different Co-Microsymbionts of a Relict Legume, Oxytropis popoviana, Have Complementary Sets of Symbiotic Genes and Together Increase the Efficiency of Plant Nodulation.</title>
        <authorList>
            <person name="Safronova V."/>
            <person name="Belimov A."/>
            <person name="Sazanova A."/>
            <person name="Chirak E."/>
            <person name="Verkhozina A."/>
            <person name="Kuznetsova I."/>
            <person name="Andronov E."/>
            <person name="Puhalsky J."/>
            <person name="Tikhonovich I."/>
        </authorList>
    </citation>
    <scope>NUCLEOTIDE SEQUENCE [LARGE SCALE GENOMIC DNA]</scope>
    <source>
        <strain evidence="1 2">Opo-235</strain>
    </source>
</reference>
<dbReference type="AlphaFoldDB" id="A0A3M9X0K0"/>
<accession>A0A3M9X0K0</accession>
<protein>
    <submittedName>
        <fullName evidence="1">Uncharacterized protein</fullName>
    </submittedName>
</protein>
<gene>
    <name evidence="1" type="ORF">DNR46_34555</name>
</gene>
<dbReference type="EMBL" id="QKOD01000021">
    <property type="protein sequence ID" value="RNJ41361.1"/>
    <property type="molecule type" value="Genomic_DNA"/>
</dbReference>
<dbReference type="SUPFAM" id="SSF143081">
    <property type="entry name" value="BB1717-like"/>
    <property type="match status" value="1"/>
</dbReference>
<sequence length="76" mass="8673">MDKWLFTKRDAPIFCIAGIWRETTDVGEALTMLTTKTGPDIALYHDRQIVILDRRGWAAWLDPSVSSRDPPDERVG</sequence>
<dbReference type="Pfam" id="PF02586">
    <property type="entry name" value="SRAP"/>
    <property type="match status" value="1"/>
</dbReference>
<dbReference type="Proteomes" id="UP000275436">
    <property type="component" value="Unassembled WGS sequence"/>
</dbReference>
<evidence type="ECO:0000313" key="2">
    <source>
        <dbReference type="Proteomes" id="UP000275436"/>
    </source>
</evidence>
<dbReference type="GO" id="GO:0003697">
    <property type="term" value="F:single-stranded DNA binding"/>
    <property type="evidence" value="ECO:0007669"/>
    <property type="project" value="InterPro"/>
</dbReference>
<dbReference type="Gene3D" id="3.90.1680.10">
    <property type="entry name" value="SOS response associated peptidase-like"/>
    <property type="match status" value="1"/>
</dbReference>
<proteinExistence type="predicted"/>
<name>A0A3M9X0K0_9HYPH</name>
<dbReference type="GO" id="GO:0106300">
    <property type="term" value="P:protein-DNA covalent cross-linking repair"/>
    <property type="evidence" value="ECO:0007669"/>
    <property type="project" value="InterPro"/>
</dbReference>
<dbReference type="InterPro" id="IPR036590">
    <property type="entry name" value="SRAP-like"/>
</dbReference>
<dbReference type="InterPro" id="IPR003738">
    <property type="entry name" value="SRAP"/>
</dbReference>
<comment type="caution">
    <text evidence="1">The sequence shown here is derived from an EMBL/GenBank/DDBJ whole genome shotgun (WGS) entry which is preliminary data.</text>
</comment>